<dbReference type="EMBL" id="BPQR01000012">
    <property type="protein sequence ID" value="GJE05509.1"/>
    <property type="molecule type" value="Genomic_DNA"/>
</dbReference>
<dbReference type="Proteomes" id="UP001055102">
    <property type="component" value="Unassembled WGS sequence"/>
</dbReference>
<reference evidence="2" key="2">
    <citation type="submission" date="2021-08" db="EMBL/GenBank/DDBJ databases">
        <authorList>
            <person name="Tani A."/>
            <person name="Ola A."/>
            <person name="Ogura Y."/>
            <person name="Katsura K."/>
            <person name="Hayashi T."/>
        </authorList>
    </citation>
    <scope>NUCLEOTIDE SEQUENCE</scope>
    <source>
        <strain evidence="2">LMG 23639</strain>
    </source>
</reference>
<evidence type="ECO:0000313" key="2">
    <source>
        <dbReference type="EMBL" id="GJE05509.1"/>
    </source>
</evidence>
<comment type="caution">
    <text evidence="2">The sequence shown here is derived from an EMBL/GenBank/DDBJ whole genome shotgun (WGS) entry which is preliminary data.</text>
</comment>
<evidence type="ECO:0000313" key="3">
    <source>
        <dbReference type="Proteomes" id="UP001055102"/>
    </source>
</evidence>
<protein>
    <submittedName>
        <fullName evidence="2">Uncharacterized protein</fullName>
    </submittedName>
</protein>
<evidence type="ECO:0000256" key="1">
    <source>
        <dbReference type="SAM" id="SignalP"/>
    </source>
</evidence>
<organism evidence="2 3">
    <name type="scientific">Methylobacterium jeotgali</name>
    <dbReference type="NCBI Taxonomy" id="381630"/>
    <lineage>
        <taxon>Bacteria</taxon>
        <taxon>Pseudomonadati</taxon>
        <taxon>Pseudomonadota</taxon>
        <taxon>Alphaproteobacteria</taxon>
        <taxon>Hyphomicrobiales</taxon>
        <taxon>Methylobacteriaceae</taxon>
        <taxon>Methylobacterium</taxon>
    </lineage>
</organism>
<feature type="signal peptide" evidence="1">
    <location>
        <begin position="1"/>
        <end position="25"/>
    </location>
</feature>
<proteinExistence type="predicted"/>
<feature type="chain" id="PRO_5046024037" evidence="1">
    <location>
        <begin position="26"/>
        <end position="118"/>
    </location>
</feature>
<reference evidence="2" key="1">
    <citation type="journal article" date="2021" name="Front. Microbiol.">
        <title>Comprehensive Comparative Genomics and Phenotyping of Methylobacterium Species.</title>
        <authorList>
            <person name="Alessa O."/>
            <person name="Ogura Y."/>
            <person name="Fujitani Y."/>
            <person name="Takami H."/>
            <person name="Hayashi T."/>
            <person name="Sahin N."/>
            <person name="Tani A."/>
        </authorList>
    </citation>
    <scope>NUCLEOTIDE SEQUENCE</scope>
    <source>
        <strain evidence="2">LMG 23639</strain>
    </source>
</reference>
<name>A0ABQ4SSN8_9HYPH</name>
<keyword evidence="1" id="KW-0732">Signal</keyword>
<accession>A0ABQ4SSN8</accession>
<keyword evidence="3" id="KW-1185">Reference proteome</keyword>
<dbReference type="RefSeq" id="WP_238274197.1">
    <property type="nucleotide sequence ID" value="NZ_BPQR01000012.1"/>
</dbReference>
<sequence length="118" mass="12488">MRIKTIALAMAAATAALTATTPVTAAEWKPATNKRIELGNFRGMAYYTVEKDGYRVVTTLAALNTNADHPQVIRFVTTLKGDQTVNLSVPGTLGADGSETTIALSRKGDVVEVADASY</sequence>
<gene>
    <name evidence="2" type="ORF">AOPFMNJM_0809</name>
</gene>